<reference evidence="1" key="1">
    <citation type="journal article" date="2020" name="Cell">
        <title>Large-Scale Comparative Analyses of Tick Genomes Elucidate Their Genetic Diversity and Vector Capacities.</title>
        <authorList>
            <consortium name="Tick Genome and Microbiome Consortium (TIGMIC)"/>
            <person name="Jia N."/>
            <person name="Wang J."/>
            <person name="Shi W."/>
            <person name="Du L."/>
            <person name="Sun Y."/>
            <person name="Zhan W."/>
            <person name="Jiang J.F."/>
            <person name="Wang Q."/>
            <person name="Zhang B."/>
            <person name="Ji P."/>
            <person name="Bell-Sakyi L."/>
            <person name="Cui X.M."/>
            <person name="Yuan T.T."/>
            <person name="Jiang B.G."/>
            <person name="Yang W.F."/>
            <person name="Lam T.T."/>
            <person name="Chang Q.C."/>
            <person name="Ding S.J."/>
            <person name="Wang X.J."/>
            <person name="Zhu J.G."/>
            <person name="Ruan X.D."/>
            <person name="Zhao L."/>
            <person name="Wei J.T."/>
            <person name="Ye R.Z."/>
            <person name="Que T.C."/>
            <person name="Du C.H."/>
            <person name="Zhou Y.H."/>
            <person name="Cheng J.X."/>
            <person name="Dai P.F."/>
            <person name="Guo W.B."/>
            <person name="Han X.H."/>
            <person name="Huang E.J."/>
            <person name="Li L.F."/>
            <person name="Wei W."/>
            <person name="Gao Y.C."/>
            <person name="Liu J.Z."/>
            <person name="Shao H.Z."/>
            <person name="Wang X."/>
            <person name="Wang C.C."/>
            <person name="Yang T.C."/>
            <person name="Huo Q.B."/>
            <person name="Li W."/>
            <person name="Chen H.Y."/>
            <person name="Chen S.E."/>
            <person name="Zhou L.G."/>
            <person name="Ni X.B."/>
            <person name="Tian J.H."/>
            <person name="Sheng Y."/>
            <person name="Liu T."/>
            <person name="Pan Y.S."/>
            <person name="Xia L.Y."/>
            <person name="Li J."/>
            <person name="Zhao F."/>
            <person name="Cao W.C."/>
        </authorList>
    </citation>
    <scope>NUCLEOTIDE SEQUENCE</scope>
    <source>
        <strain evidence="1">Rsan-2018</strain>
    </source>
</reference>
<keyword evidence="2" id="KW-1185">Reference proteome</keyword>
<sequence>MEGDEKGVCSRLVECVRRRFRNLRLLLGETSAASRHGADQQQTGRAQSTKIINEVNEIPHTGQFDLSTLRVLHSRLKATKSELTVLNAEVEAVMTDEQAIEDYDSPPAATDGNQPAAFSTSTARSRRELGAKLPKLELVCFDGTITKWQPFWDMFLHSVHENPRLSDTDSFHYLVSLVDGAASKPSRESVLRNQVTTTTLES</sequence>
<organism evidence="1 2">
    <name type="scientific">Rhipicephalus sanguineus</name>
    <name type="common">Brown dog tick</name>
    <name type="synonym">Ixodes sanguineus</name>
    <dbReference type="NCBI Taxonomy" id="34632"/>
    <lineage>
        <taxon>Eukaryota</taxon>
        <taxon>Metazoa</taxon>
        <taxon>Ecdysozoa</taxon>
        <taxon>Arthropoda</taxon>
        <taxon>Chelicerata</taxon>
        <taxon>Arachnida</taxon>
        <taxon>Acari</taxon>
        <taxon>Parasitiformes</taxon>
        <taxon>Ixodida</taxon>
        <taxon>Ixodoidea</taxon>
        <taxon>Ixodidae</taxon>
        <taxon>Rhipicephalinae</taxon>
        <taxon>Rhipicephalus</taxon>
        <taxon>Rhipicephalus</taxon>
    </lineage>
</organism>
<gene>
    <name evidence="1" type="ORF">HPB52_005386</name>
</gene>
<evidence type="ECO:0000313" key="2">
    <source>
        <dbReference type="Proteomes" id="UP000821837"/>
    </source>
</evidence>
<dbReference type="EMBL" id="JABSTV010001245">
    <property type="protein sequence ID" value="KAH7982490.1"/>
    <property type="molecule type" value="Genomic_DNA"/>
</dbReference>
<dbReference type="InterPro" id="IPR005312">
    <property type="entry name" value="DUF1759"/>
</dbReference>
<dbReference type="Proteomes" id="UP000821837">
    <property type="component" value="Chromosome 1"/>
</dbReference>
<comment type="caution">
    <text evidence="1">The sequence shown here is derived from an EMBL/GenBank/DDBJ whole genome shotgun (WGS) entry which is preliminary data.</text>
</comment>
<reference evidence="1" key="2">
    <citation type="submission" date="2021-09" db="EMBL/GenBank/DDBJ databases">
        <authorList>
            <person name="Jia N."/>
            <person name="Wang J."/>
            <person name="Shi W."/>
            <person name="Du L."/>
            <person name="Sun Y."/>
            <person name="Zhan W."/>
            <person name="Jiang J."/>
            <person name="Wang Q."/>
            <person name="Zhang B."/>
            <person name="Ji P."/>
            <person name="Sakyi L.B."/>
            <person name="Cui X."/>
            <person name="Yuan T."/>
            <person name="Jiang B."/>
            <person name="Yang W."/>
            <person name="Lam T.T.-Y."/>
            <person name="Chang Q."/>
            <person name="Ding S."/>
            <person name="Wang X."/>
            <person name="Zhu J."/>
            <person name="Ruan X."/>
            <person name="Zhao L."/>
            <person name="Wei J."/>
            <person name="Que T."/>
            <person name="Du C."/>
            <person name="Cheng J."/>
            <person name="Dai P."/>
            <person name="Han X."/>
            <person name="Huang E."/>
            <person name="Gao Y."/>
            <person name="Liu J."/>
            <person name="Shao H."/>
            <person name="Ye R."/>
            <person name="Li L."/>
            <person name="Wei W."/>
            <person name="Wang X."/>
            <person name="Wang C."/>
            <person name="Huo Q."/>
            <person name="Li W."/>
            <person name="Guo W."/>
            <person name="Chen H."/>
            <person name="Chen S."/>
            <person name="Zhou L."/>
            <person name="Zhou L."/>
            <person name="Ni X."/>
            <person name="Tian J."/>
            <person name="Zhou Y."/>
            <person name="Sheng Y."/>
            <person name="Liu T."/>
            <person name="Pan Y."/>
            <person name="Xia L."/>
            <person name="Li J."/>
            <person name="Zhao F."/>
            <person name="Cao W."/>
        </authorList>
    </citation>
    <scope>NUCLEOTIDE SEQUENCE</scope>
    <source>
        <strain evidence="1">Rsan-2018</strain>
        <tissue evidence="1">Larvae</tissue>
    </source>
</reference>
<protein>
    <submittedName>
        <fullName evidence="1">Uncharacterized protein</fullName>
    </submittedName>
</protein>
<accession>A0A9D4T8M0</accession>
<dbReference type="VEuPathDB" id="VectorBase:RSAN_047065"/>
<proteinExistence type="predicted"/>
<dbReference type="AlphaFoldDB" id="A0A9D4T8M0"/>
<dbReference type="Pfam" id="PF03564">
    <property type="entry name" value="DUF1759"/>
    <property type="match status" value="1"/>
</dbReference>
<name>A0A9D4T8M0_RHISA</name>
<evidence type="ECO:0000313" key="1">
    <source>
        <dbReference type="EMBL" id="KAH7982490.1"/>
    </source>
</evidence>